<feature type="domain" description="3-hydroxyisobutyrate dehydrogenase-like NAD-binding" evidence="1">
    <location>
        <begin position="2"/>
        <end position="93"/>
    </location>
</feature>
<dbReference type="Gene3D" id="1.10.1040.10">
    <property type="entry name" value="N-(1-d-carboxylethyl)-l-norvaline Dehydrogenase, domain 2"/>
    <property type="match status" value="1"/>
</dbReference>
<dbReference type="Pfam" id="PF14833">
    <property type="entry name" value="NAD_binding_11"/>
    <property type="match status" value="1"/>
</dbReference>
<accession>A0A8U0FQW0</accession>
<dbReference type="InterPro" id="IPR013328">
    <property type="entry name" value="6PGD_dom2"/>
</dbReference>
<dbReference type="RefSeq" id="WP_248577189.1">
    <property type="nucleotide sequence ID" value="NZ_CP096255.1"/>
</dbReference>
<dbReference type="Proteomes" id="UP000551709">
    <property type="component" value="Chromosome"/>
</dbReference>
<evidence type="ECO:0000313" key="3">
    <source>
        <dbReference type="Proteomes" id="UP000551709"/>
    </source>
</evidence>
<dbReference type="SUPFAM" id="SSF48179">
    <property type="entry name" value="6-phosphogluconate dehydrogenase C-terminal domain-like"/>
    <property type="match status" value="1"/>
</dbReference>
<evidence type="ECO:0000313" key="2">
    <source>
        <dbReference type="EMBL" id="UPT89200.1"/>
    </source>
</evidence>
<gene>
    <name evidence="2" type="ORF">HAP41_0000009580</name>
</gene>
<evidence type="ECO:0000259" key="1">
    <source>
        <dbReference type="Pfam" id="PF14833"/>
    </source>
</evidence>
<dbReference type="GO" id="GO:0051287">
    <property type="term" value="F:NAD binding"/>
    <property type="evidence" value="ECO:0007669"/>
    <property type="project" value="InterPro"/>
</dbReference>
<dbReference type="InterPro" id="IPR029154">
    <property type="entry name" value="HIBADH-like_NADP-bd"/>
</dbReference>
<organism evidence="2 3">
    <name type="scientific">Bradyrhizobium barranii subsp. apii</name>
    <dbReference type="NCBI Taxonomy" id="2819348"/>
    <lineage>
        <taxon>Bacteria</taxon>
        <taxon>Pseudomonadati</taxon>
        <taxon>Pseudomonadota</taxon>
        <taxon>Alphaproteobacteria</taxon>
        <taxon>Hyphomicrobiales</taxon>
        <taxon>Nitrobacteraceae</taxon>
        <taxon>Bradyrhizobium</taxon>
        <taxon>Bradyrhizobium barranii</taxon>
    </lineage>
</organism>
<sequence length="104" mass="11162">MKAGIDLETAVAIINQGSGANFFSQRVVPHTILQGKLDGTGALEITIKDVLLFFEEAARLRAATPVAAAISTIQHEILKSGPEGRDMLTAINYFTDLARLPRLA</sequence>
<dbReference type="AlphaFoldDB" id="A0A8U0FQW0"/>
<dbReference type="EMBL" id="CP096255">
    <property type="protein sequence ID" value="UPT89200.1"/>
    <property type="molecule type" value="Genomic_DNA"/>
</dbReference>
<dbReference type="InterPro" id="IPR008927">
    <property type="entry name" value="6-PGluconate_DH-like_C_sf"/>
</dbReference>
<reference evidence="2" key="2">
    <citation type="submission" date="2022-04" db="EMBL/GenBank/DDBJ databases">
        <authorList>
            <person name="Bromfield E.S.P."/>
            <person name="Cloutier S."/>
        </authorList>
    </citation>
    <scope>NUCLEOTIDE SEQUENCE</scope>
    <source>
        <strain evidence="2">1S5</strain>
    </source>
</reference>
<reference evidence="2" key="1">
    <citation type="journal article" date="2017" name="Syst. Appl. Microbiol.">
        <title>Soybeans inoculated with root zone soils of Canadian native legumes harbour diverse and novel Bradyrhizobium spp. that possess agricultural potential.</title>
        <authorList>
            <person name="Bromfield E.S.P."/>
            <person name="Cloutier S."/>
            <person name="Tambong J.T."/>
            <person name="Tran Thi T.V."/>
        </authorList>
    </citation>
    <scope>NUCLEOTIDE SEQUENCE</scope>
    <source>
        <strain evidence="2">1S5</strain>
    </source>
</reference>
<name>A0A8U0FQW0_9BRAD</name>
<proteinExistence type="predicted"/>
<protein>
    <submittedName>
        <fullName evidence="2">NAD-binding protein</fullName>
    </submittedName>
</protein>